<accession>A0A346PIZ8</accession>
<dbReference type="Proteomes" id="UP000258613">
    <property type="component" value="Chromosome"/>
</dbReference>
<dbReference type="PANTHER" id="PTHR45288">
    <property type="entry name" value="THIOREDOXIN FAMILY PROTEIN"/>
    <property type="match status" value="1"/>
</dbReference>
<dbReference type="AlphaFoldDB" id="A0A346PIZ8"/>
<dbReference type="SUPFAM" id="SSF52833">
    <property type="entry name" value="Thioredoxin-like"/>
    <property type="match status" value="1"/>
</dbReference>
<dbReference type="Pfam" id="PF13417">
    <property type="entry name" value="GST_N_3"/>
    <property type="match status" value="1"/>
</dbReference>
<dbReference type="PROSITE" id="PS00195">
    <property type="entry name" value="GLUTAREDOXIN_1"/>
    <property type="match status" value="1"/>
</dbReference>
<dbReference type="PROSITE" id="PS50404">
    <property type="entry name" value="GST_NTER"/>
    <property type="match status" value="1"/>
</dbReference>
<evidence type="ECO:0000313" key="5">
    <source>
        <dbReference type="Proteomes" id="UP000258707"/>
    </source>
</evidence>
<reference evidence="5" key="1">
    <citation type="submission" date="2017-10" db="EMBL/GenBank/DDBJ databases">
        <title>Phenotypic and genomic properties of facultatively anaerobic sulfur-reducing natronoarchaea from hypersaline soda lakes.</title>
        <authorList>
            <person name="Sorokin D.Y."/>
            <person name="Kublanov I.V."/>
            <person name="Roman P."/>
            <person name="Sinninghe Damste J.S."/>
            <person name="Golyshin P.N."/>
            <person name="Rojo D."/>
            <person name="Ciordia S."/>
            <person name="Mena Md.C."/>
            <person name="Ferrer M."/>
            <person name="Messina E."/>
            <person name="Smedile F."/>
            <person name="La Spada G."/>
            <person name="La Cono V."/>
            <person name="Yakimov M.M."/>
        </authorList>
    </citation>
    <scope>NUCLEOTIDE SEQUENCE [LARGE SCALE GENOMIC DNA]</scope>
    <source>
        <strain evidence="5">AArc1</strain>
    </source>
</reference>
<keyword evidence="4" id="KW-1185">Reference proteome</keyword>
<dbReference type="OrthoDB" id="197796at2157"/>
<reference evidence="4" key="2">
    <citation type="submission" date="2018-02" db="EMBL/GenBank/DDBJ databases">
        <title>Phenotypic and genomic properties of facultatively anaerobic sulfur-reducing natronoarchaea from hypersaline soda lakes.</title>
        <authorList>
            <person name="Sorokin D.Y."/>
            <person name="Kublanov I.V."/>
            <person name="Roman P."/>
            <person name="Sinninghe Damste J.S."/>
            <person name="Golyshin P.N."/>
            <person name="Rojo D."/>
            <person name="Ciordia S."/>
            <person name="Mena M.D.C."/>
            <person name="Ferrer M."/>
            <person name="Messina E."/>
            <person name="Smedile F."/>
            <person name="La Spada G."/>
            <person name="La Cono V."/>
            <person name="Yakimov M.M."/>
        </authorList>
    </citation>
    <scope>NUCLEOTIDE SEQUENCE [LARGE SCALE GENOMIC DNA]</scope>
    <source>
        <strain evidence="4">AArc-Mg</strain>
    </source>
</reference>
<organism evidence="2 5">
    <name type="scientific">Natrarchaeobaculum sulfurireducens</name>
    <dbReference type="NCBI Taxonomy" id="2044521"/>
    <lineage>
        <taxon>Archaea</taxon>
        <taxon>Methanobacteriati</taxon>
        <taxon>Methanobacteriota</taxon>
        <taxon>Stenosarchaea group</taxon>
        <taxon>Halobacteria</taxon>
        <taxon>Halobacteriales</taxon>
        <taxon>Natrialbaceae</taxon>
        <taxon>Natrarchaeobaculum</taxon>
    </lineage>
</organism>
<feature type="domain" description="GST N-terminal" evidence="1">
    <location>
        <begin position="6"/>
        <end position="88"/>
    </location>
</feature>
<reference evidence="2" key="3">
    <citation type="journal article" date="2019" name="Int. J. Syst. Evol. Microbiol.">
        <title>Natronolimnobius sulfurireducens sp. nov. and Halalkaliarchaeum desulfuricum gen. nov., sp. nov., the first sulfur-respiring alkaliphilic haloarchaea from hypersaline alkaline lakes.</title>
        <authorList>
            <person name="Sorokin D.Y."/>
            <person name="Yakimov M."/>
            <person name="Messina E."/>
            <person name="Merkel A.Y."/>
            <person name="Bale N.J."/>
            <person name="Sinninghe Damste J.S."/>
        </authorList>
    </citation>
    <scope>NUCLEOTIDE SEQUENCE</scope>
    <source>
        <strain evidence="3">AArc-Mg</strain>
        <strain evidence="2">AArc1</strain>
    </source>
</reference>
<dbReference type="InterPro" id="IPR004045">
    <property type="entry name" value="Glutathione_S-Trfase_N"/>
</dbReference>
<evidence type="ECO:0000313" key="3">
    <source>
        <dbReference type="EMBL" id="AXR83260.1"/>
    </source>
</evidence>
<dbReference type="KEGG" id="nan:AArc1_3188"/>
<dbReference type="RefSeq" id="WP_117365442.1">
    <property type="nucleotide sequence ID" value="NZ_CP024047.1"/>
</dbReference>
<dbReference type="EMBL" id="CP027033">
    <property type="protein sequence ID" value="AXR83260.1"/>
    <property type="molecule type" value="Genomic_DNA"/>
</dbReference>
<evidence type="ECO:0000313" key="2">
    <source>
        <dbReference type="EMBL" id="AXR79493.1"/>
    </source>
</evidence>
<dbReference type="EMBL" id="CP024047">
    <property type="protein sequence ID" value="AXR79493.1"/>
    <property type="molecule type" value="Genomic_DNA"/>
</dbReference>
<sequence>MADSDPDLVLYELAGCPYCAKVRRVLEALDLEYDSHSVPRARRDRTAVYEASGQYGVPVLVDRPNGVEGLAESDDIVAYLAEEYGDGQPPQPSGLVDRVLTRLF</sequence>
<dbReference type="InterPro" id="IPR036249">
    <property type="entry name" value="Thioredoxin-like_sf"/>
</dbReference>
<evidence type="ECO:0000313" key="4">
    <source>
        <dbReference type="Proteomes" id="UP000258613"/>
    </source>
</evidence>
<dbReference type="PROSITE" id="PS51354">
    <property type="entry name" value="GLUTAREDOXIN_2"/>
    <property type="match status" value="1"/>
</dbReference>
<proteinExistence type="predicted"/>
<dbReference type="Proteomes" id="UP000258707">
    <property type="component" value="Chromosome"/>
</dbReference>
<dbReference type="InterPro" id="IPR011767">
    <property type="entry name" value="GLR_AS"/>
</dbReference>
<name>A0A346PIZ8_9EURY</name>
<dbReference type="GeneID" id="37643766"/>
<evidence type="ECO:0000259" key="1">
    <source>
        <dbReference type="PROSITE" id="PS50404"/>
    </source>
</evidence>
<dbReference type="PANTHER" id="PTHR45288:SF2">
    <property type="entry name" value="THIOREDOXIN FAMILY PROTEIN"/>
    <property type="match status" value="1"/>
</dbReference>
<accession>A0A346PUR5</accession>
<gene>
    <name evidence="2" type="ORF">AArc1_3188</name>
    <name evidence="3" type="ORF">AArcMg_3276</name>
</gene>
<dbReference type="KEGG" id="nag:AArcMg_3276"/>
<dbReference type="Gene3D" id="3.40.30.10">
    <property type="entry name" value="Glutaredoxin"/>
    <property type="match status" value="1"/>
</dbReference>
<protein>
    <submittedName>
        <fullName evidence="2 3">Glutaredoxin</fullName>
    </submittedName>
</protein>